<proteinExistence type="predicted"/>
<feature type="compositionally biased region" description="Low complexity" evidence="1">
    <location>
        <begin position="28"/>
        <end position="54"/>
    </location>
</feature>
<comment type="caution">
    <text evidence="2">The sequence shown here is derived from an EMBL/GenBank/DDBJ whole genome shotgun (WGS) entry which is preliminary data.</text>
</comment>
<feature type="region of interest" description="Disordered" evidence="1">
    <location>
        <begin position="1"/>
        <end position="65"/>
    </location>
</feature>
<dbReference type="AlphaFoldDB" id="A0A2J8A7Z3"/>
<dbReference type="Proteomes" id="UP000236333">
    <property type="component" value="Unassembled WGS sequence"/>
</dbReference>
<accession>A0A2J8A7Z3</accession>
<protein>
    <submittedName>
        <fullName evidence="2">Uncharacterized protein</fullName>
    </submittedName>
</protein>
<name>A0A2J8A7Z3_9CHLO</name>
<sequence>MGDARAASISTRPHPAAPAVAEADEEAGAAAGERMGTAAGERRAGAAAGERAGATPSGCVNKVQG</sequence>
<dbReference type="EMBL" id="PGGS01000122">
    <property type="protein sequence ID" value="PNH08625.1"/>
    <property type="molecule type" value="Genomic_DNA"/>
</dbReference>
<evidence type="ECO:0000256" key="1">
    <source>
        <dbReference type="SAM" id="MobiDB-lite"/>
    </source>
</evidence>
<organism evidence="2 3">
    <name type="scientific">Tetrabaena socialis</name>
    <dbReference type="NCBI Taxonomy" id="47790"/>
    <lineage>
        <taxon>Eukaryota</taxon>
        <taxon>Viridiplantae</taxon>
        <taxon>Chlorophyta</taxon>
        <taxon>core chlorophytes</taxon>
        <taxon>Chlorophyceae</taxon>
        <taxon>CS clade</taxon>
        <taxon>Chlamydomonadales</taxon>
        <taxon>Tetrabaenaceae</taxon>
        <taxon>Tetrabaena</taxon>
    </lineage>
</organism>
<reference evidence="2 3" key="1">
    <citation type="journal article" date="2017" name="Mol. Biol. Evol.">
        <title>The 4-celled Tetrabaena socialis nuclear genome reveals the essential components for genetic control of cell number at the origin of multicellularity in the volvocine lineage.</title>
        <authorList>
            <person name="Featherston J."/>
            <person name="Arakaki Y."/>
            <person name="Hanschen E.R."/>
            <person name="Ferris P.J."/>
            <person name="Michod R.E."/>
            <person name="Olson B.J.S.C."/>
            <person name="Nozaki H."/>
            <person name="Durand P.M."/>
        </authorList>
    </citation>
    <scope>NUCLEOTIDE SEQUENCE [LARGE SCALE GENOMIC DNA]</scope>
    <source>
        <strain evidence="2 3">NIES-571</strain>
    </source>
</reference>
<gene>
    <name evidence="2" type="ORF">TSOC_004820</name>
</gene>
<evidence type="ECO:0000313" key="2">
    <source>
        <dbReference type="EMBL" id="PNH08625.1"/>
    </source>
</evidence>
<keyword evidence="3" id="KW-1185">Reference proteome</keyword>
<evidence type="ECO:0000313" key="3">
    <source>
        <dbReference type="Proteomes" id="UP000236333"/>
    </source>
</evidence>